<feature type="domain" description="PsbP C-terminal" evidence="1">
    <location>
        <begin position="103"/>
        <end position="262"/>
    </location>
</feature>
<dbReference type="Gene3D" id="3.40.1000.10">
    <property type="entry name" value="Mog1/PsbP, alpha/beta/alpha sandwich"/>
    <property type="match status" value="1"/>
</dbReference>
<accession>A0AAD3T1F1</accession>
<dbReference type="AlphaFoldDB" id="A0AAD3T1F1"/>
<dbReference type="InterPro" id="IPR016123">
    <property type="entry name" value="Mog1/PsbP_a/b/a-sand"/>
</dbReference>
<comment type="caution">
    <text evidence="2">The sequence shown here is derived from an EMBL/GenBank/DDBJ whole genome shotgun (WGS) entry which is preliminary data.</text>
</comment>
<sequence>MAATAMHLRLHICDLKFLLAVGRGTTAKITTARSQPVLCCEKTENQQPENQFPAASLLSYHSSNPRILSSTRREATLQLAFAASFHLAILLPAQAFDDSDFPEGFRVYSDSVNKYTIFVPDDWQVGSGEGNGIKSITAFYPEEASSSNVSVVITGLGPDFTRLESFGKVDAFAENLVSGLDRSWQRPPGVTAKLIDCKATNGLYFIEYTLQNPGESRRHIYSALGIANNGWYNKLYTITGQYLEEESGKYGTKIEKAVQSFRLGL</sequence>
<dbReference type="Pfam" id="PF01789">
    <property type="entry name" value="PsbP"/>
    <property type="match status" value="1"/>
</dbReference>
<dbReference type="PANTHER" id="PTHR31407">
    <property type="match status" value="1"/>
</dbReference>
<evidence type="ECO:0000259" key="1">
    <source>
        <dbReference type="Pfam" id="PF01789"/>
    </source>
</evidence>
<name>A0AAD3T1F1_NEPGR</name>
<dbReference type="PANTHER" id="PTHR31407:SF17">
    <property type="entry name" value="PSBP DOMAIN-CONTAINING PROTEIN 3, CHLOROPLASTIC"/>
    <property type="match status" value="1"/>
</dbReference>
<dbReference type="Proteomes" id="UP001279734">
    <property type="component" value="Unassembled WGS sequence"/>
</dbReference>
<keyword evidence="3" id="KW-1185">Reference proteome</keyword>
<dbReference type="GO" id="GO:0005509">
    <property type="term" value="F:calcium ion binding"/>
    <property type="evidence" value="ECO:0007669"/>
    <property type="project" value="InterPro"/>
</dbReference>
<organism evidence="2 3">
    <name type="scientific">Nepenthes gracilis</name>
    <name type="common">Slender pitcher plant</name>
    <dbReference type="NCBI Taxonomy" id="150966"/>
    <lineage>
        <taxon>Eukaryota</taxon>
        <taxon>Viridiplantae</taxon>
        <taxon>Streptophyta</taxon>
        <taxon>Embryophyta</taxon>
        <taxon>Tracheophyta</taxon>
        <taxon>Spermatophyta</taxon>
        <taxon>Magnoliopsida</taxon>
        <taxon>eudicotyledons</taxon>
        <taxon>Gunneridae</taxon>
        <taxon>Pentapetalae</taxon>
        <taxon>Caryophyllales</taxon>
        <taxon>Nepenthaceae</taxon>
        <taxon>Nepenthes</taxon>
    </lineage>
</organism>
<dbReference type="SUPFAM" id="SSF55724">
    <property type="entry name" value="Mog1p/PsbP-like"/>
    <property type="match status" value="1"/>
</dbReference>
<dbReference type="GO" id="GO:0019898">
    <property type="term" value="C:extrinsic component of membrane"/>
    <property type="evidence" value="ECO:0007669"/>
    <property type="project" value="InterPro"/>
</dbReference>
<reference evidence="2" key="1">
    <citation type="submission" date="2023-05" db="EMBL/GenBank/DDBJ databases">
        <title>Nepenthes gracilis genome sequencing.</title>
        <authorList>
            <person name="Fukushima K."/>
        </authorList>
    </citation>
    <scope>NUCLEOTIDE SEQUENCE</scope>
    <source>
        <strain evidence="2">SING2019-196</strain>
    </source>
</reference>
<evidence type="ECO:0000313" key="3">
    <source>
        <dbReference type="Proteomes" id="UP001279734"/>
    </source>
</evidence>
<gene>
    <name evidence="2" type="ORF">Nepgr_022776</name>
</gene>
<dbReference type="EMBL" id="BSYO01000022">
    <property type="protein sequence ID" value="GMH20934.1"/>
    <property type="molecule type" value="Genomic_DNA"/>
</dbReference>
<proteinExistence type="predicted"/>
<protein>
    <recommendedName>
        <fullName evidence="1">PsbP C-terminal domain-containing protein</fullName>
    </recommendedName>
</protein>
<dbReference type="GO" id="GO:0015979">
    <property type="term" value="P:photosynthesis"/>
    <property type="evidence" value="ECO:0007669"/>
    <property type="project" value="InterPro"/>
</dbReference>
<evidence type="ECO:0000313" key="2">
    <source>
        <dbReference type="EMBL" id="GMH20934.1"/>
    </source>
</evidence>
<dbReference type="InterPro" id="IPR002683">
    <property type="entry name" value="PsbP_C"/>
</dbReference>
<dbReference type="GO" id="GO:0009654">
    <property type="term" value="C:photosystem II oxygen evolving complex"/>
    <property type="evidence" value="ECO:0007669"/>
    <property type="project" value="InterPro"/>
</dbReference>